<dbReference type="EMBL" id="BK015826">
    <property type="protein sequence ID" value="DAE27008.1"/>
    <property type="molecule type" value="Genomic_DNA"/>
</dbReference>
<dbReference type="GO" id="GO:0016787">
    <property type="term" value="F:hydrolase activity"/>
    <property type="evidence" value="ECO:0007669"/>
    <property type="project" value="UniProtKB-KW"/>
</dbReference>
<dbReference type="InterPro" id="IPR032427">
    <property type="entry name" value="P22_portal"/>
</dbReference>
<reference evidence="1" key="1">
    <citation type="journal article" date="2021" name="Proc. Natl. Acad. Sci. U.S.A.">
        <title>A Catalog of Tens of Thousands of Viruses from Human Metagenomes Reveals Hidden Associations with Chronic Diseases.</title>
        <authorList>
            <person name="Tisza M.J."/>
            <person name="Buck C.B."/>
        </authorList>
    </citation>
    <scope>NUCLEOTIDE SEQUENCE</scope>
    <source>
        <strain evidence="1">Cthq354</strain>
    </source>
</reference>
<evidence type="ECO:0000313" key="1">
    <source>
        <dbReference type="EMBL" id="DAE27008.1"/>
    </source>
</evidence>
<dbReference type="Pfam" id="PF16510">
    <property type="entry name" value="P22_portal"/>
    <property type="match status" value="1"/>
</dbReference>
<sequence>MHDVRHWDCSLIGEIHDITFGELCSTFAKSQDDYDQLRHIYTNAANMDYLENYANQFGHYRLANIDFLHPYDTTLCRVIEVWTREQKARLRCHDYLNGDYYKDEVSNLDNIKAENASRLQDGRAAGIADDDIPLIEYEWFIDNYWYYRYLTPFGHILREGETPYAHGSHPYVIKLYPFIDGEIHSFVGDVIDQQRYVNRLITLTDWVIRASAKGVLMFPEDLIPDDMRMEDIAEEWAKFNGVIVYKPKPGVPAPQQIANNSTNVGMKDLLQLQIQLMEEVSGVHGPLQGKQGFSGMSAALYNQQTQNATTSLLDLLESFDSFIIEGAYKKVKNIQQFYTQKRYINIAGRKLAEAVEYDPEKVQDTEFDMSISESTSSPIYRMLGNDFLLEIWKAGQISVEQLLENGSFPFADQLLQSIRAQREQMQQEQMQAPTPQTTKQ</sequence>
<proteinExistence type="predicted"/>
<protein>
    <submittedName>
        <fullName evidence="1">Portal protein, Peptidoglycan hydrolase gp4, portal, tailspike, adhesin, VIRAL.5A</fullName>
    </submittedName>
</protein>
<accession>A0A8S5R6J0</accession>
<organism evidence="1">
    <name type="scientific">virus sp. cthq354</name>
    <dbReference type="NCBI Taxonomy" id="2826812"/>
    <lineage>
        <taxon>Viruses</taxon>
    </lineage>
</organism>
<keyword evidence="1" id="KW-0378">Hydrolase</keyword>
<name>A0A8S5R6J0_9VIRU</name>